<feature type="transmembrane region" description="Helical" evidence="1">
    <location>
        <begin position="80"/>
        <end position="98"/>
    </location>
</feature>
<dbReference type="RefSeq" id="WP_379817254.1">
    <property type="nucleotide sequence ID" value="NZ_JBHUDZ010000001.1"/>
</dbReference>
<evidence type="ECO:0000256" key="1">
    <source>
        <dbReference type="SAM" id="Phobius"/>
    </source>
</evidence>
<feature type="transmembrane region" description="Helical" evidence="1">
    <location>
        <begin position="52"/>
        <end position="74"/>
    </location>
</feature>
<dbReference type="Proteomes" id="UP001597138">
    <property type="component" value="Unassembled WGS sequence"/>
</dbReference>
<feature type="transmembrane region" description="Helical" evidence="1">
    <location>
        <begin position="6"/>
        <end position="23"/>
    </location>
</feature>
<gene>
    <name evidence="2" type="ORF">ACFSC2_00285</name>
</gene>
<keyword evidence="1" id="KW-0812">Transmembrane</keyword>
<proteinExistence type="predicted"/>
<protein>
    <submittedName>
        <fullName evidence="2">SdpI family protein</fullName>
    </submittedName>
</protein>
<sequence length="109" mass="12954">MEIIYKSPIYIICLIIFIISRIFPPKNINDFYGYRTSNSKKNKSNWDFAQKYSTTLIIILLFILLGFQVVLYNIDPNYPYFDFMSLIGLFVVIGIVFYKTERKLKRMPS</sequence>
<accession>A0ABW4H6Y6</accession>
<keyword evidence="1" id="KW-0472">Membrane</keyword>
<comment type="caution">
    <text evidence="2">The sequence shown here is derived from an EMBL/GenBank/DDBJ whole genome shotgun (WGS) entry which is preliminary data.</text>
</comment>
<evidence type="ECO:0000313" key="2">
    <source>
        <dbReference type="EMBL" id="MFD1601168.1"/>
    </source>
</evidence>
<dbReference type="InterPro" id="IPR025962">
    <property type="entry name" value="SdpI/YhfL"/>
</dbReference>
<organism evidence="2 3">
    <name type="scientific">Flavobacterium artemisiae</name>
    <dbReference type="NCBI Taxonomy" id="2126556"/>
    <lineage>
        <taxon>Bacteria</taxon>
        <taxon>Pseudomonadati</taxon>
        <taxon>Bacteroidota</taxon>
        <taxon>Flavobacteriia</taxon>
        <taxon>Flavobacteriales</taxon>
        <taxon>Flavobacteriaceae</taxon>
        <taxon>Flavobacterium</taxon>
    </lineage>
</organism>
<evidence type="ECO:0000313" key="3">
    <source>
        <dbReference type="Proteomes" id="UP001597138"/>
    </source>
</evidence>
<dbReference type="EMBL" id="JBHUDZ010000001">
    <property type="protein sequence ID" value="MFD1601168.1"/>
    <property type="molecule type" value="Genomic_DNA"/>
</dbReference>
<dbReference type="Pfam" id="PF13630">
    <property type="entry name" value="SdpI"/>
    <property type="match status" value="1"/>
</dbReference>
<keyword evidence="1" id="KW-1133">Transmembrane helix</keyword>
<reference evidence="3" key="1">
    <citation type="journal article" date="2019" name="Int. J. Syst. Evol. Microbiol.">
        <title>The Global Catalogue of Microorganisms (GCM) 10K type strain sequencing project: providing services to taxonomists for standard genome sequencing and annotation.</title>
        <authorList>
            <consortium name="The Broad Institute Genomics Platform"/>
            <consortium name="The Broad Institute Genome Sequencing Center for Infectious Disease"/>
            <person name="Wu L."/>
            <person name="Ma J."/>
        </authorList>
    </citation>
    <scope>NUCLEOTIDE SEQUENCE [LARGE SCALE GENOMIC DNA]</scope>
    <source>
        <strain evidence="3">CCUG 70865</strain>
    </source>
</reference>
<keyword evidence="3" id="KW-1185">Reference proteome</keyword>
<name>A0ABW4H6Y6_9FLAO</name>